<dbReference type="STRING" id="1434072.SAMN05216210_1024"/>
<organism evidence="2 3">
    <name type="scientific">Halopseudomonas salegens</name>
    <dbReference type="NCBI Taxonomy" id="1434072"/>
    <lineage>
        <taxon>Bacteria</taxon>
        <taxon>Pseudomonadati</taxon>
        <taxon>Pseudomonadota</taxon>
        <taxon>Gammaproteobacteria</taxon>
        <taxon>Pseudomonadales</taxon>
        <taxon>Pseudomonadaceae</taxon>
        <taxon>Halopseudomonas</taxon>
    </lineage>
</organism>
<proteinExistence type="predicted"/>
<keyword evidence="1" id="KW-1133">Transmembrane helix</keyword>
<protein>
    <recommendedName>
        <fullName evidence="4">DUF3185 family protein</fullName>
    </recommendedName>
</protein>
<evidence type="ECO:0000313" key="2">
    <source>
        <dbReference type="EMBL" id="SDT98404.1"/>
    </source>
</evidence>
<dbReference type="Pfam" id="PF11381">
    <property type="entry name" value="DUF3185"/>
    <property type="match status" value="1"/>
</dbReference>
<keyword evidence="1" id="KW-0812">Transmembrane</keyword>
<dbReference type="AlphaFoldDB" id="A0A1H2ETJ8"/>
<dbReference type="InterPro" id="IPR021521">
    <property type="entry name" value="DUF3185"/>
</dbReference>
<reference evidence="3" key="1">
    <citation type="submission" date="2016-10" db="EMBL/GenBank/DDBJ databases">
        <authorList>
            <person name="Varghese N."/>
            <person name="Submissions S."/>
        </authorList>
    </citation>
    <scope>NUCLEOTIDE SEQUENCE [LARGE SCALE GENOMIC DNA]</scope>
    <source>
        <strain evidence="3">CECT 8338</strain>
    </source>
</reference>
<keyword evidence="1" id="KW-0472">Membrane</keyword>
<gene>
    <name evidence="2" type="ORF">SAMN05216210_1024</name>
</gene>
<dbReference type="RefSeq" id="WP_092384777.1">
    <property type="nucleotide sequence ID" value="NZ_LT629787.1"/>
</dbReference>
<dbReference type="Proteomes" id="UP000243924">
    <property type="component" value="Chromosome I"/>
</dbReference>
<name>A0A1H2ETJ8_9GAMM</name>
<sequence>MSTNQLIGVVLLVVGVLLLYFGWQSSQSLGDQVTEAVTGRFTDETLWFIIGGAAAVVAGGFLALIRK</sequence>
<evidence type="ECO:0000256" key="1">
    <source>
        <dbReference type="SAM" id="Phobius"/>
    </source>
</evidence>
<dbReference type="EMBL" id="LT629787">
    <property type="protein sequence ID" value="SDT98404.1"/>
    <property type="molecule type" value="Genomic_DNA"/>
</dbReference>
<keyword evidence="3" id="KW-1185">Reference proteome</keyword>
<evidence type="ECO:0008006" key="4">
    <source>
        <dbReference type="Google" id="ProtNLM"/>
    </source>
</evidence>
<evidence type="ECO:0000313" key="3">
    <source>
        <dbReference type="Proteomes" id="UP000243924"/>
    </source>
</evidence>
<accession>A0A1H2ETJ8</accession>
<feature type="transmembrane region" description="Helical" evidence="1">
    <location>
        <begin position="46"/>
        <end position="65"/>
    </location>
</feature>